<evidence type="ECO:0000256" key="1">
    <source>
        <dbReference type="SAM" id="MobiDB-lite"/>
    </source>
</evidence>
<proteinExistence type="predicted"/>
<name>A0A7S4FVY9_9EUGL</name>
<protein>
    <recommendedName>
        <fullName evidence="4">IPT/TIG domain-containing protein</fullName>
    </recommendedName>
</protein>
<evidence type="ECO:0000256" key="2">
    <source>
        <dbReference type="SAM" id="SignalP"/>
    </source>
</evidence>
<dbReference type="EMBL" id="HBJA01080436">
    <property type="protein sequence ID" value="CAE0816974.1"/>
    <property type="molecule type" value="Transcribed_RNA"/>
</dbReference>
<feature type="region of interest" description="Disordered" evidence="1">
    <location>
        <begin position="259"/>
        <end position="424"/>
    </location>
</feature>
<feature type="compositionally biased region" description="Polar residues" evidence="1">
    <location>
        <begin position="359"/>
        <end position="379"/>
    </location>
</feature>
<gene>
    <name evidence="3" type="ORF">EGYM00163_LOCUS28135</name>
</gene>
<evidence type="ECO:0000313" key="3">
    <source>
        <dbReference type="EMBL" id="CAE0816974.1"/>
    </source>
</evidence>
<feature type="signal peptide" evidence="2">
    <location>
        <begin position="1"/>
        <end position="19"/>
    </location>
</feature>
<keyword evidence="2" id="KW-0732">Signal</keyword>
<accession>A0A7S4FVY9</accession>
<feature type="chain" id="PRO_5031379767" description="IPT/TIG domain-containing protein" evidence="2">
    <location>
        <begin position="20"/>
        <end position="649"/>
    </location>
</feature>
<evidence type="ECO:0008006" key="4">
    <source>
        <dbReference type="Google" id="ProtNLM"/>
    </source>
</evidence>
<organism evidence="3">
    <name type="scientific">Eutreptiella gymnastica</name>
    <dbReference type="NCBI Taxonomy" id="73025"/>
    <lineage>
        <taxon>Eukaryota</taxon>
        <taxon>Discoba</taxon>
        <taxon>Euglenozoa</taxon>
        <taxon>Euglenida</taxon>
        <taxon>Spirocuta</taxon>
        <taxon>Euglenophyceae</taxon>
        <taxon>Eutreptiales</taxon>
        <taxon>Eutreptiaceae</taxon>
        <taxon>Eutreptiella</taxon>
    </lineage>
</organism>
<dbReference type="AlphaFoldDB" id="A0A7S4FVY9"/>
<feature type="compositionally biased region" description="Low complexity" evidence="1">
    <location>
        <begin position="380"/>
        <end position="424"/>
    </location>
</feature>
<reference evidence="3" key="1">
    <citation type="submission" date="2021-01" db="EMBL/GenBank/DDBJ databases">
        <authorList>
            <person name="Corre E."/>
            <person name="Pelletier E."/>
            <person name="Niang G."/>
            <person name="Scheremetjew M."/>
            <person name="Finn R."/>
            <person name="Kale V."/>
            <person name="Holt S."/>
            <person name="Cochrane G."/>
            <person name="Meng A."/>
            <person name="Brown T."/>
            <person name="Cohen L."/>
        </authorList>
    </citation>
    <scope>NUCLEOTIDE SEQUENCE</scope>
    <source>
        <strain evidence="3">CCMP1594</strain>
    </source>
</reference>
<sequence length="649" mass="68445">MRHYFLLLTLLAVMGPASAVINSVSHVDCEQFASGTRAPANCALRGASILRINGPSGTFSPDRANNTVVLTRLSGTAGGGEAPKCDPQCTYCSAASGGSFFQCGLTFRNGLSNGLFMLETYSNGVPSGNQTVFLDIPSAPVVASVYGCEIQTNQRRPEKCPNGGTISIWGSNFDAGNVTENVISFATSAYPTLSSTSPHLPICYGPYFVSGPDLGYLLCNLTYPPATFGEFAVVVTTQGVGSTYEANIEVSVRVGTMTPTASPTATSSPTESPTPTSTASATPSKTFSTTGTPSGTPTPSRTSTATSTATRSHTTTPTASISTTVTPTQTESGTRTFTATFSHSTTPSPTRSVTVTYTQTASPTRTASPTVTPSRTASATPSITETITYTTTPSPTSSVTQTFTTSPTQTGTRTPTATPSATSTTTLSNTLTVIPTYTVTPSPTPSSTSTGTPTATFTPSPTSSGTAVPHWSNYLRFTFKVDPDLWTNEMLYGFRYGVAKAALLEEPSVGAHNIEVDRIRYAEDDNGHRRYGYSTVTFRIMHVGYGIKHDSAVRLAMAMFDRPAYTNMQMAKTGLPYVADSLSTIPVPNMPTCRDCRANTEFDPSGLAAPLRCAYNLDTQYLWASAWPSQISTSNCANLVSDTFSVVEL</sequence>
<feature type="region of interest" description="Disordered" evidence="1">
    <location>
        <begin position="436"/>
        <end position="463"/>
    </location>
</feature>
<feature type="compositionally biased region" description="Low complexity" evidence="1">
    <location>
        <begin position="259"/>
        <end position="358"/>
    </location>
</feature>